<evidence type="ECO:0000256" key="2">
    <source>
        <dbReference type="ARBA" id="ARBA00022490"/>
    </source>
</evidence>
<reference evidence="5 6" key="1">
    <citation type="journal article" date="2007" name="Nature">
        <title>Evolution of genes and genomes on the Drosophila phylogeny.</title>
        <authorList>
            <consortium name="Drosophila 12 Genomes Consortium"/>
            <person name="Clark A.G."/>
            <person name="Eisen M.B."/>
            <person name="Smith D.R."/>
            <person name="Bergman C.M."/>
            <person name="Oliver B."/>
            <person name="Markow T.A."/>
            <person name="Kaufman T.C."/>
            <person name="Kellis M."/>
            <person name="Gelbart W."/>
            <person name="Iyer V.N."/>
            <person name="Pollard D.A."/>
            <person name="Sackton T.B."/>
            <person name="Larracuente A.M."/>
            <person name="Singh N.D."/>
            <person name="Abad J.P."/>
            <person name="Abt D.N."/>
            <person name="Adryan B."/>
            <person name="Aguade M."/>
            <person name="Akashi H."/>
            <person name="Anderson W.W."/>
            <person name="Aquadro C.F."/>
            <person name="Ardell D.H."/>
            <person name="Arguello R."/>
            <person name="Artieri C.G."/>
            <person name="Barbash D.A."/>
            <person name="Barker D."/>
            <person name="Barsanti P."/>
            <person name="Batterham P."/>
            <person name="Batzoglou S."/>
            <person name="Begun D."/>
            <person name="Bhutkar A."/>
            <person name="Blanco E."/>
            <person name="Bosak S.A."/>
            <person name="Bradley R.K."/>
            <person name="Brand A.D."/>
            <person name="Brent M.R."/>
            <person name="Brooks A.N."/>
            <person name="Brown R.H."/>
            <person name="Butlin R.K."/>
            <person name="Caggese C."/>
            <person name="Calvi B.R."/>
            <person name="Bernardo de Carvalho A."/>
            <person name="Caspi A."/>
            <person name="Castrezana S."/>
            <person name="Celniker S.E."/>
            <person name="Chang J.L."/>
            <person name="Chapple C."/>
            <person name="Chatterji S."/>
            <person name="Chinwalla A."/>
            <person name="Civetta A."/>
            <person name="Clifton S.W."/>
            <person name="Comeron J.M."/>
            <person name="Costello J.C."/>
            <person name="Coyne J.A."/>
            <person name="Daub J."/>
            <person name="David R.G."/>
            <person name="Delcher A.L."/>
            <person name="Delehaunty K."/>
            <person name="Do C.B."/>
            <person name="Ebling H."/>
            <person name="Edwards K."/>
            <person name="Eickbush T."/>
            <person name="Evans J.D."/>
            <person name="Filipski A."/>
            <person name="Findeiss S."/>
            <person name="Freyhult E."/>
            <person name="Fulton L."/>
            <person name="Fulton R."/>
            <person name="Garcia A.C."/>
            <person name="Gardiner A."/>
            <person name="Garfield D.A."/>
            <person name="Garvin B.E."/>
            <person name="Gibson G."/>
            <person name="Gilbert D."/>
            <person name="Gnerre S."/>
            <person name="Godfrey J."/>
            <person name="Good R."/>
            <person name="Gotea V."/>
            <person name="Gravely B."/>
            <person name="Greenberg A.J."/>
            <person name="Griffiths-Jones S."/>
            <person name="Gross S."/>
            <person name="Guigo R."/>
            <person name="Gustafson E.A."/>
            <person name="Haerty W."/>
            <person name="Hahn M.W."/>
            <person name="Halligan D.L."/>
            <person name="Halpern A.L."/>
            <person name="Halter G.M."/>
            <person name="Han M.V."/>
            <person name="Heger A."/>
            <person name="Hillier L."/>
            <person name="Hinrichs A.S."/>
            <person name="Holmes I."/>
            <person name="Hoskins R.A."/>
            <person name="Hubisz M.J."/>
            <person name="Hultmark D."/>
            <person name="Huntley M.A."/>
            <person name="Jaffe D.B."/>
            <person name="Jagadeeshan S."/>
            <person name="Jeck W.R."/>
            <person name="Johnson J."/>
            <person name="Jones C.D."/>
            <person name="Jordan W.C."/>
            <person name="Karpen G.H."/>
            <person name="Kataoka E."/>
            <person name="Keightley P.D."/>
            <person name="Kheradpour P."/>
            <person name="Kirkness E.F."/>
            <person name="Koerich L.B."/>
            <person name="Kristiansen K."/>
            <person name="Kudrna D."/>
            <person name="Kulathinal R.J."/>
            <person name="Kumar S."/>
            <person name="Kwok R."/>
            <person name="Lander E."/>
            <person name="Langley C.H."/>
            <person name="Lapoint R."/>
            <person name="Lazzaro B.P."/>
            <person name="Lee S.J."/>
            <person name="Levesque L."/>
            <person name="Li R."/>
            <person name="Lin C.F."/>
            <person name="Lin M.F."/>
            <person name="Lindblad-Toh K."/>
            <person name="Llopart A."/>
            <person name="Long M."/>
            <person name="Low L."/>
            <person name="Lozovsky E."/>
            <person name="Lu J."/>
            <person name="Luo M."/>
            <person name="Machado C.A."/>
            <person name="Makalowski W."/>
            <person name="Marzo M."/>
            <person name="Matsuda M."/>
            <person name="Matzkin L."/>
            <person name="McAllister B."/>
            <person name="McBride C.S."/>
            <person name="McKernan B."/>
            <person name="McKernan K."/>
            <person name="Mendez-Lago M."/>
            <person name="Minx P."/>
            <person name="Mollenhauer M.U."/>
            <person name="Montooth K."/>
            <person name="Mount S.M."/>
            <person name="Mu X."/>
            <person name="Myers E."/>
            <person name="Negre B."/>
            <person name="Newfeld S."/>
            <person name="Nielsen R."/>
            <person name="Noor M.A."/>
            <person name="O'Grady P."/>
            <person name="Pachter L."/>
            <person name="Papaceit M."/>
            <person name="Parisi M.J."/>
            <person name="Parisi M."/>
            <person name="Parts L."/>
            <person name="Pedersen J.S."/>
            <person name="Pesole G."/>
            <person name="Phillippy A.M."/>
            <person name="Ponting C.P."/>
            <person name="Pop M."/>
            <person name="Porcelli D."/>
            <person name="Powell J.R."/>
            <person name="Prohaska S."/>
            <person name="Pruitt K."/>
            <person name="Puig M."/>
            <person name="Quesneville H."/>
            <person name="Ram K.R."/>
            <person name="Rand D."/>
            <person name="Rasmussen M.D."/>
            <person name="Reed L.K."/>
            <person name="Reenan R."/>
            <person name="Reily A."/>
            <person name="Remington K.A."/>
            <person name="Rieger T.T."/>
            <person name="Ritchie M.G."/>
            <person name="Robin C."/>
            <person name="Rogers Y.H."/>
            <person name="Rohde C."/>
            <person name="Rozas J."/>
            <person name="Rubenfield M.J."/>
            <person name="Ruiz A."/>
            <person name="Russo S."/>
            <person name="Salzberg S.L."/>
            <person name="Sanchez-Gracia A."/>
            <person name="Saranga D.J."/>
            <person name="Sato H."/>
            <person name="Schaeffer S.W."/>
            <person name="Schatz M.C."/>
            <person name="Schlenke T."/>
            <person name="Schwartz R."/>
            <person name="Segarra C."/>
            <person name="Singh R.S."/>
            <person name="Sirot L."/>
            <person name="Sirota M."/>
            <person name="Sisneros N.B."/>
            <person name="Smith C.D."/>
            <person name="Smith T.F."/>
            <person name="Spieth J."/>
            <person name="Stage D.E."/>
            <person name="Stark A."/>
            <person name="Stephan W."/>
            <person name="Strausberg R.L."/>
            <person name="Strempel S."/>
            <person name="Sturgill D."/>
            <person name="Sutton G."/>
            <person name="Sutton G.G."/>
            <person name="Tao W."/>
            <person name="Teichmann S."/>
            <person name="Tobari Y.N."/>
            <person name="Tomimura Y."/>
            <person name="Tsolas J.M."/>
            <person name="Valente V.L."/>
            <person name="Venter E."/>
            <person name="Venter J.C."/>
            <person name="Vicario S."/>
            <person name="Vieira F.G."/>
            <person name="Vilella A.J."/>
            <person name="Villasante A."/>
            <person name="Walenz B."/>
            <person name="Wang J."/>
            <person name="Wasserman M."/>
            <person name="Watts T."/>
            <person name="Wilson D."/>
            <person name="Wilson R.K."/>
            <person name="Wing R.A."/>
            <person name="Wolfner M.F."/>
            <person name="Wong A."/>
            <person name="Wong G.K."/>
            <person name="Wu C.I."/>
            <person name="Wu G."/>
            <person name="Yamamoto D."/>
            <person name="Yang H.P."/>
            <person name="Yang S.P."/>
            <person name="Yorke J.A."/>
            <person name="Yoshida K."/>
            <person name="Zdobnov E."/>
            <person name="Zhang P."/>
            <person name="Zhang Y."/>
            <person name="Zimin A.V."/>
            <person name="Baldwin J."/>
            <person name="Abdouelleil A."/>
            <person name="Abdulkadir J."/>
            <person name="Abebe A."/>
            <person name="Abera B."/>
            <person name="Abreu J."/>
            <person name="Acer S.C."/>
            <person name="Aftuck L."/>
            <person name="Alexander A."/>
            <person name="An P."/>
            <person name="Anderson E."/>
            <person name="Anderson S."/>
            <person name="Arachi H."/>
            <person name="Azer M."/>
            <person name="Bachantsang P."/>
            <person name="Barry A."/>
            <person name="Bayul T."/>
            <person name="Berlin A."/>
            <person name="Bessette D."/>
            <person name="Bloom T."/>
            <person name="Blye J."/>
            <person name="Boguslavskiy L."/>
            <person name="Bonnet C."/>
            <person name="Boukhgalter B."/>
            <person name="Bourzgui I."/>
            <person name="Brown A."/>
            <person name="Cahill P."/>
            <person name="Channer S."/>
            <person name="Cheshatsang Y."/>
            <person name="Chuda L."/>
            <person name="Citroen M."/>
            <person name="Collymore A."/>
            <person name="Cooke P."/>
            <person name="Costello M."/>
            <person name="D'Aco K."/>
            <person name="Daza R."/>
            <person name="De Haan G."/>
            <person name="DeGray S."/>
            <person name="DeMaso C."/>
            <person name="Dhargay N."/>
            <person name="Dooley K."/>
            <person name="Dooley E."/>
            <person name="Doricent M."/>
            <person name="Dorje P."/>
            <person name="Dorjee K."/>
            <person name="Dupes A."/>
            <person name="Elong R."/>
            <person name="Falk J."/>
            <person name="Farina A."/>
            <person name="Faro S."/>
            <person name="Ferguson D."/>
            <person name="Fisher S."/>
            <person name="Foley C.D."/>
            <person name="Franke A."/>
            <person name="Friedrich D."/>
            <person name="Gadbois L."/>
            <person name="Gearin G."/>
            <person name="Gearin C.R."/>
            <person name="Giannoukos G."/>
            <person name="Goode T."/>
            <person name="Graham J."/>
            <person name="Grandbois E."/>
            <person name="Grewal S."/>
            <person name="Gyaltsen K."/>
            <person name="Hafez N."/>
            <person name="Hagos B."/>
            <person name="Hall J."/>
            <person name="Henson C."/>
            <person name="Hollinger A."/>
            <person name="Honan T."/>
            <person name="Huard M.D."/>
            <person name="Hughes L."/>
            <person name="Hurhula B."/>
            <person name="Husby M.E."/>
            <person name="Kamat A."/>
            <person name="Kanga B."/>
            <person name="Kashin S."/>
            <person name="Khazanovich D."/>
            <person name="Kisner P."/>
            <person name="Lance K."/>
            <person name="Lara M."/>
            <person name="Lee W."/>
            <person name="Lennon N."/>
            <person name="Letendre F."/>
            <person name="LeVine R."/>
            <person name="Lipovsky A."/>
            <person name="Liu X."/>
            <person name="Liu J."/>
            <person name="Liu S."/>
            <person name="Lokyitsang T."/>
            <person name="Lokyitsang Y."/>
            <person name="Lubonja R."/>
            <person name="Lui A."/>
            <person name="MacDonald P."/>
            <person name="Magnisalis V."/>
            <person name="Maru K."/>
            <person name="Matthews C."/>
            <person name="McCusker W."/>
            <person name="McDonough S."/>
            <person name="Mehta T."/>
            <person name="Meldrim J."/>
            <person name="Meneus L."/>
            <person name="Mihai O."/>
            <person name="Mihalev A."/>
            <person name="Mihova T."/>
            <person name="Mittelman R."/>
            <person name="Mlenga V."/>
            <person name="Montmayeur A."/>
            <person name="Mulrain L."/>
            <person name="Navidi A."/>
            <person name="Naylor J."/>
            <person name="Negash T."/>
            <person name="Nguyen T."/>
            <person name="Nguyen N."/>
            <person name="Nicol R."/>
            <person name="Norbu C."/>
            <person name="Norbu N."/>
            <person name="Novod N."/>
            <person name="O'Neill B."/>
            <person name="Osman S."/>
            <person name="Markiewicz E."/>
            <person name="Oyono O.L."/>
            <person name="Patti C."/>
            <person name="Phunkhang P."/>
            <person name="Pierre F."/>
            <person name="Priest M."/>
            <person name="Raghuraman S."/>
            <person name="Rege F."/>
            <person name="Reyes R."/>
            <person name="Rise C."/>
            <person name="Rogov P."/>
            <person name="Ross K."/>
            <person name="Ryan E."/>
            <person name="Settipalli S."/>
            <person name="Shea T."/>
            <person name="Sherpa N."/>
            <person name="Shi L."/>
            <person name="Shih D."/>
            <person name="Sparrow T."/>
            <person name="Spaulding J."/>
            <person name="Stalker J."/>
            <person name="Stange-Thomann N."/>
            <person name="Stavropoulos S."/>
            <person name="Stone C."/>
            <person name="Strader C."/>
            <person name="Tesfaye S."/>
            <person name="Thomson T."/>
            <person name="Thoulutsang Y."/>
            <person name="Thoulutsang D."/>
            <person name="Topham K."/>
            <person name="Topping I."/>
            <person name="Tsamla T."/>
            <person name="Vassiliev H."/>
            <person name="Vo A."/>
            <person name="Wangchuk T."/>
            <person name="Wangdi T."/>
            <person name="Weiand M."/>
            <person name="Wilkinson J."/>
            <person name="Wilson A."/>
            <person name="Yadav S."/>
            <person name="Young G."/>
            <person name="Yu Q."/>
            <person name="Zembek L."/>
            <person name="Zhong D."/>
            <person name="Zimmer A."/>
            <person name="Zwirko Z."/>
            <person name="Jaffe D.B."/>
            <person name="Alvarez P."/>
            <person name="Brockman W."/>
            <person name="Butler J."/>
            <person name="Chin C."/>
            <person name="Gnerre S."/>
            <person name="Grabherr M."/>
            <person name="Kleber M."/>
            <person name="Mauceli E."/>
            <person name="MacCallum I."/>
        </authorList>
    </citation>
    <scope>NUCLEOTIDE SEQUENCE [LARGE SCALE GENOMIC DNA]</scope>
    <source>
        <strain evidence="6">Tucson 14024-0371.13</strain>
    </source>
</reference>
<dbReference type="Gene3D" id="3.40.50.720">
    <property type="entry name" value="NAD(P)-binding Rossmann-like Domain"/>
    <property type="match status" value="1"/>
</dbReference>
<keyword evidence="2" id="KW-0963">Cytoplasm</keyword>
<evidence type="ECO:0000256" key="4">
    <source>
        <dbReference type="ARBA" id="ARBA00023002"/>
    </source>
</evidence>
<dbReference type="GO" id="GO:0004757">
    <property type="term" value="F:sepiapterin reductase (NADP+) activity"/>
    <property type="evidence" value="ECO:0007669"/>
    <property type="project" value="TreeGrafter"/>
</dbReference>
<keyword evidence="3" id="KW-0521">NADP</keyword>
<evidence type="ECO:0000256" key="1">
    <source>
        <dbReference type="ARBA" id="ARBA00004496"/>
    </source>
</evidence>
<evidence type="ECO:0000313" key="5">
    <source>
        <dbReference type="EMBL" id="EDV35117.2"/>
    </source>
</evidence>
<proteinExistence type="predicted"/>
<dbReference type="AlphaFoldDB" id="B3MVX2"/>
<dbReference type="eggNOG" id="KOG1204">
    <property type="taxonomic scope" value="Eukaryota"/>
</dbReference>
<dbReference type="PANTHER" id="PTHR44085:SF2">
    <property type="entry name" value="SEPIAPTERIN REDUCTASE"/>
    <property type="match status" value="1"/>
</dbReference>
<dbReference type="OrthoDB" id="153074at2759"/>
<accession>B3MVX2</accession>
<dbReference type="FunCoup" id="B3MVX2">
    <property type="interactions" value="144"/>
</dbReference>
<evidence type="ECO:0000256" key="3">
    <source>
        <dbReference type="ARBA" id="ARBA00022857"/>
    </source>
</evidence>
<dbReference type="GeneID" id="6505237"/>
<dbReference type="GO" id="GO:0005737">
    <property type="term" value="C:cytoplasm"/>
    <property type="evidence" value="ECO:0007669"/>
    <property type="project" value="UniProtKB-SubCell"/>
</dbReference>
<gene>
    <name evidence="5" type="primary">Dana\GF22580</name>
    <name evidence="5" type="synonym">dana_GLEANR_6538</name>
    <name evidence="5" type="ORF">GF22580</name>
</gene>
<sequence length="385" mass="43234">MAGKTITVRIMARQQSQTDDPGLISGPSCIKAPGRHPRELRVPENVYSETPVYNIPNRVQVYRRYILGESEKKRLSFAKQSPVGEAGPEPGISTVLQLQGTATVFYLNSKQKNQRIIMAAKRMDLNKRTFLVLSGTSNPLGQSLALEFCKRLGTGSLALILDEDDQKLMKLKDLLQNELKSETVKVKTGQLDENHSNGYLLMEQALEESKDMRFERSIVLHNEGETATEVLLEPQTAQEWQLYVRKQLYGPVALSQKWLRSKCLEKVEKLAVNVTSSLLVRPLIYGGLLCSCKRARDMYFRAMAAEEARSGVSVLSFSPGLMAGHLTQCDVNGNEIRVEDVVANKKLLQLPRIQPMQATMKLLNILEEISFVSGHDVDYYDTFVL</sequence>
<keyword evidence="4" id="KW-0560">Oxidoreductase</keyword>
<dbReference type="PANTHER" id="PTHR44085">
    <property type="entry name" value="SEPIAPTERIN REDUCTASE"/>
    <property type="match status" value="1"/>
</dbReference>
<protein>
    <submittedName>
        <fullName evidence="5">Uncharacterized protein</fullName>
    </submittedName>
</protein>
<dbReference type="SUPFAM" id="SSF51735">
    <property type="entry name" value="NAD(P)-binding Rossmann-fold domains"/>
    <property type="match status" value="1"/>
</dbReference>
<dbReference type="Proteomes" id="UP000007801">
    <property type="component" value="Unassembled WGS sequence"/>
</dbReference>
<dbReference type="SMR" id="B3MVX2"/>
<dbReference type="EMBL" id="CH902625">
    <property type="protein sequence ID" value="EDV35117.2"/>
    <property type="molecule type" value="Genomic_DNA"/>
</dbReference>
<dbReference type="Pfam" id="PF00106">
    <property type="entry name" value="adh_short"/>
    <property type="match status" value="1"/>
</dbReference>
<organism evidence="5 6">
    <name type="scientific">Drosophila ananassae</name>
    <name type="common">Fruit fly</name>
    <dbReference type="NCBI Taxonomy" id="7217"/>
    <lineage>
        <taxon>Eukaryota</taxon>
        <taxon>Metazoa</taxon>
        <taxon>Ecdysozoa</taxon>
        <taxon>Arthropoda</taxon>
        <taxon>Hexapoda</taxon>
        <taxon>Insecta</taxon>
        <taxon>Pterygota</taxon>
        <taxon>Neoptera</taxon>
        <taxon>Endopterygota</taxon>
        <taxon>Diptera</taxon>
        <taxon>Brachycera</taxon>
        <taxon>Muscomorpha</taxon>
        <taxon>Ephydroidea</taxon>
        <taxon>Drosophilidae</taxon>
        <taxon>Drosophila</taxon>
        <taxon>Sophophora</taxon>
    </lineage>
</organism>
<dbReference type="STRING" id="7217.B3MVX2"/>
<name>B3MVX2_DROAN</name>
<dbReference type="KEGG" id="dan:6505237"/>
<dbReference type="InterPro" id="IPR051721">
    <property type="entry name" value="Biopterin_syn/organic_redct"/>
</dbReference>
<dbReference type="HOGENOM" id="CLU_010194_2_11_1"/>
<dbReference type="InParanoid" id="B3MVX2"/>
<comment type="subcellular location">
    <subcellularLocation>
        <location evidence="1">Cytoplasm</location>
    </subcellularLocation>
</comment>
<dbReference type="InterPro" id="IPR002347">
    <property type="entry name" value="SDR_fam"/>
</dbReference>
<evidence type="ECO:0000313" key="6">
    <source>
        <dbReference type="Proteomes" id="UP000007801"/>
    </source>
</evidence>
<dbReference type="InterPro" id="IPR036291">
    <property type="entry name" value="NAD(P)-bd_dom_sf"/>
</dbReference>
<keyword evidence="6" id="KW-1185">Reference proteome</keyword>
<dbReference type="GO" id="GO:0006729">
    <property type="term" value="P:tetrahydrobiopterin biosynthetic process"/>
    <property type="evidence" value="ECO:0007669"/>
    <property type="project" value="TreeGrafter"/>
</dbReference>